<evidence type="ECO:0000256" key="1">
    <source>
        <dbReference type="SAM" id="Phobius"/>
    </source>
</evidence>
<dbReference type="EMBL" id="DF967972">
    <property type="protein sequence ID" value="GAP14283.1"/>
    <property type="molecule type" value="Genomic_DNA"/>
</dbReference>
<keyword evidence="1" id="KW-1133">Transmembrane helix</keyword>
<accession>A0A0S7BK07</accession>
<protein>
    <recommendedName>
        <fullName evidence="4">Septum formation initiator</fullName>
    </recommendedName>
</protein>
<reference evidence="2" key="1">
    <citation type="submission" date="2015-07" db="EMBL/GenBank/DDBJ databases">
        <title>Draft Genome Sequences of Anaerolinea thermolimosa IMO-1, Bellilinea caldifistulae GOMI-1, Leptolinea tardivitalis YMTK-2, Levilinea saccharolytica KIBI-1,Longilinea arvoryzae KOME-1, Previously Described as Members of the Anaerolineaceae (Chloroflexi).</title>
        <authorList>
            <person name="Sekiguchi Y."/>
            <person name="Ohashi A."/>
            <person name="Matsuura N."/>
            <person name="Tourlousse M.D."/>
        </authorList>
    </citation>
    <scope>NUCLEOTIDE SEQUENCE [LARGE SCALE GENOMIC DNA]</scope>
    <source>
        <strain evidence="2">KOME-1</strain>
    </source>
</reference>
<dbReference type="AlphaFoldDB" id="A0A0S7BK07"/>
<dbReference type="OrthoDB" id="164947at2"/>
<keyword evidence="3" id="KW-1185">Reference proteome</keyword>
<keyword evidence="1" id="KW-0812">Transmembrane</keyword>
<evidence type="ECO:0000313" key="3">
    <source>
        <dbReference type="Proteomes" id="UP000055060"/>
    </source>
</evidence>
<feature type="transmembrane region" description="Helical" evidence="1">
    <location>
        <begin position="21"/>
        <end position="41"/>
    </location>
</feature>
<organism evidence="2">
    <name type="scientific">Longilinea arvoryzae</name>
    <dbReference type="NCBI Taxonomy" id="360412"/>
    <lineage>
        <taxon>Bacteria</taxon>
        <taxon>Bacillati</taxon>
        <taxon>Chloroflexota</taxon>
        <taxon>Anaerolineae</taxon>
        <taxon>Anaerolineales</taxon>
        <taxon>Anaerolineaceae</taxon>
        <taxon>Longilinea</taxon>
    </lineage>
</organism>
<dbReference type="STRING" id="360412.LARV_02049"/>
<gene>
    <name evidence="2" type="ORF">LARV_02049</name>
</gene>
<dbReference type="Proteomes" id="UP000055060">
    <property type="component" value="Unassembled WGS sequence"/>
</dbReference>
<evidence type="ECO:0000313" key="2">
    <source>
        <dbReference type="EMBL" id="GAP14283.1"/>
    </source>
</evidence>
<dbReference type="RefSeq" id="WP_075073554.1">
    <property type="nucleotide sequence ID" value="NZ_DF967972.1"/>
</dbReference>
<name>A0A0S7BK07_9CHLR</name>
<proteinExistence type="predicted"/>
<keyword evidence="1" id="KW-0472">Membrane</keyword>
<evidence type="ECO:0008006" key="4">
    <source>
        <dbReference type="Google" id="ProtNLM"/>
    </source>
</evidence>
<sequence>MTHLFTQAYQQAPWRLQIQRIGGFLAALVGVVLIAGVYLFISAQTATAGLEIQSLERQRESLDRLIADRRAALAEITSAGVMTQRATEMGFELPDMSTAIYMVIPGYEGRQPAMIAPPPSSNSLPSPIIKQSYRQSLWEWFFQGVLSGASAGGY</sequence>